<comment type="subunit">
    <text evidence="3">Monomer.</text>
</comment>
<evidence type="ECO:0000256" key="7">
    <source>
        <dbReference type="ARBA" id="ARBA00022927"/>
    </source>
</evidence>
<gene>
    <name evidence="14" type="primary">lolB</name>
    <name evidence="14" type="ORF">GCM10017161_24880</name>
</gene>
<dbReference type="Proteomes" id="UP000623842">
    <property type="component" value="Unassembled WGS sequence"/>
</dbReference>
<keyword evidence="9" id="KW-0564">Palmitate</keyword>
<dbReference type="InterPro" id="IPR029046">
    <property type="entry name" value="LolA/LolB/LppX"/>
</dbReference>
<evidence type="ECO:0000313" key="14">
    <source>
        <dbReference type="EMBL" id="GHF95594.1"/>
    </source>
</evidence>
<dbReference type="InterPro" id="IPR004565">
    <property type="entry name" value="OM_lipoprot_LolB"/>
</dbReference>
<dbReference type="RefSeq" id="WP_189771052.1">
    <property type="nucleotide sequence ID" value="NZ_BNCK01000005.1"/>
</dbReference>
<evidence type="ECO:0000256" key="2">
    <source>
        <dbReference type="ARBA" id="ARBA00009696"/>
    </source>
</evidence>
<evidence type="ECO:0000256" key="1">
    <source>
        <dbReference type="ARBA" id="ARBA00004459"/>
    </source>
</evidence>
<comment type="subcellular location">
    <subcellularLocation>
        <location evidence="1">Cell outer membrane</location>
        <topology evidence="1">Lipid-anchor</topology>
    </subcellularLocation>
</comment>
<dbReference type="EMBL" id="BNCK01000005">
    <property type="protein sequence ID" value="GHF95594.1"/>
    <property type="molecule type" value="Genomic_DNA"/>
</dbReference>
<dbReference type="AlphaFoldDB" id="A0A919EKM9"/>
<feature type="chain" id="PRO_5036881386" description="Outer-membrane lipoprotein LolB" evidence="13">
    <location>
        <begin position="21"/>
        <end position="205"/>
    </location>
</feature>
<evidence type="ECO:0000256" key="5">
    <source>
        <dbReference type="ARBA" id="ARBA00022448"/>
    </source>
</evidence>
<dbReference type="NCBIfam" id="TIGR00548">
    <property type="entry name" value="lolB"/>
    <property type="match status" value="1"/>
</dbReference>
<evidence type="ECO:0000256" key="12">
    <source>
        <dbReference type="ARBA" id="ARBA00023288"/>
    </source>
</evidence>
<evidence type="ECO:0000256" key="13">
    <source>
        <dbReference type="SAM" id="SignalP"/>
    </source>
</evidence>
<evidence type="ECO:0000256" key="3">
    <source>
        <dbReference type="ARBA" id="ARBA00011245"/>
    </source>
</evidence>
<reference evidence="14" key="2">
    <citation type="submission" date="2020-09" db="EMBL/GenBank/DDBJ databases">
        <authorList>
            <person name="Sun Q."/>
            <person name="Kim S."/>
        </authorList>
    </citation>
    <scope>NUCLEOTIDE SEQUENCE</scope>
    <source>
        <strain evidence="14">KCTC 42731</strain>
    </source>
</reference>
<keyword evidence="7" id="KW-0653">Protein transport</keyword>
<evidence type="ECO:0000256" key="9">
    <source>
        <dbReference type="ARBA" id="ARBA00023139"/>
    </source>
</evidence>
<reference evidence="14" key="1">
    <citation type="journal article" date="2014" name="Int. J. Syst. Evol. Microbiol.">
        <title>Complete genome sequence of Corynebacterium casei LMG S-19264T (=DSM 44701T), isolated from a smear-ripened cheese.</title>
        <authorList>
            <consortium name="US DOE Joint Genome Institute (JGI-PGF)"/>
            <person name="Walter F."/>
            <person name="Albersmeier A."/>
            <person name="Kalinowski J."/>
            <person name="Ruckert C."/>
        </authorList>
    </citation>
    <scope>NUCLEOTIDE SEQUENCE</scope>
    <source>
        <strain evidence="14">KCTC 42731</strain>
    </source>
</reference>
<keyword evidence="11" id="KW-0998">Cell outer membrane</keyword>
<feature type="signal peptide" evidence="13">
    <location>
        <begin position="1"/>
        <end position="20"/>
    </location>
</feature>
<organism evidence="14 15">
    <name type="scientific">Thalassotalea marina</name>
    <dbReference type="NCBI Taxonomy" id="1673741"/>
    <lineage>
        <taxon>Bacteria</taxon>
        <taxon>Pseudomonadati</taxon>
        <taxon>Pseudomonadota</taxon>
        <taxon>Gammaproteobacteria</taxon>
        <taxon>Alteromonadales</taxon>
        <taxon>Colwelliaceae</taxon>
        <taxon>Thalassotalea</taxon>
    </lineage>
</organism>
<dbReference type="SUPFAM" id="SSF89392">
    <property type="entry name" value="Prokaryotic lipoproteins and lipoprotein localization factors"/>
    <property type="match status" value="1"/>
</dbReference>
<evidence type="ECO:0000313" key="15">
    <source>
        <dbReference type="Proteomes" id="UP000623842"/>
    </source>
</evidence>
<dbReference type="GO" id="GO:0009279">
    <property type="term" value="C:cell outer membrane"/>
    <property type="evidence" value="ECO:0007669"/>
    <property type="project" value="UniProtKB-SubCell"/>
</dbReference>
<dbReference type="Gene3D" id="2.50.20.10">
    <property type="entry name" value="Lipoprotein localisation LolA/LolB/LppX"/>
    <property type="match status" value="1"/>
</dbReference>
<dbReference type="CDD" id="cd16326">
    <property type="entry name" value="LolB"/>
    <property type="match status" value="1"/>
</dbReference>
<sequence length="205" mass="23456">MIKLRLFLISIILLGLNACSSRPNLEQDTPTIADTVEQRTQKINALENWKIQGRIAFIQGKERESASLYWQNNLVEQKQELNLNTFLGINIFSLKSKQGIHQLEVDGEEYQSDDLAALLYSLTGLQLPVEQLHFWLFGLPAYTSDQLTFDPITSLPTNLHSSHNSKLWTISYAGYVRKNNLDVSTKLTIRQGDLLIKMQISDWTF</sequence>
<name>A0A919EKM9_9GAMM</name>
<keyword evidence="5" id="KW-0813">Transport</keyword>
<keyword evidence="6 13" id="KW-0732">Signal</keyword>
<keyword evidence="12 14" id="KW-0449">Lipoprotein</keyword>
<evidence type="ECO:0000256" key="8">
    <source>
        <dbReference type="ARBA" id="ARBA00023136"/>
    </source>
</evidence>
<comment type="similarity">
    <text evidence="2">Belongs to the LolB family.</text>
</comment>
<dbReference type="Pfam" id="PF03550">
    <property type="entry name" value="LolB"/>
    <property type="match status" value="1"/>
</dbReference>
<accession>A0A919EKM9</accession>
<evidence type="ECO:0000256" key="6">
    <source>
        <dbReference type="ARBA" id="ARBA00022729"/>
    </source>
</evidence>
<keyword evidence="10" id="KW-0143">Chaperone</keyword>
<keyword evidence="15" id="KW-1185">Reference proteome</keyword>
<comment type="caution">
    <text evidence="14">The sequence shown here is derived from an EMBL/GenBank/DDBJ whole genome shotgun (WGS) entry which is preliminary data.</text>
</comment>
<evidence type="ECO:0000256" key="11">
    <source>
        <dbReference type="ARBA" id="ARBA00023237"/>
    </source>
</evidence>
<evidence type="ECO:0000256" key="10">
    <source>
        <dbReference type="ARBA" id="ARBA00023186"/>
    </source>
</evidence>
<dbReference type="GO" id="GO:0015031">
    <property type="term" value="P:protein transport"/>
    <property type="evidence" value="ECO:0007669"/>
    <property type="project" value="UniProtKB-KW"/>
</dbReference>
<keyword evidence="8" id="KW-0472">Membrane</keyword>
<evidence type="ECO:0000256" key="4">
    <source>
        <dbReference type="ARBA" id="ARBA00016202"/>
    </source>
</evidence>
<protein>
    <recommendedName>
        <fullName evidence="4">Outer-membrane lipoprotein LolB</fullName>
    </recommendedName>
</protein>
<proteinExistence type="inferred from homology"/>